<organism evidence="4 5">
    <name type="scientific">Alkalibacillus haloalkaliphilus</name>
    <dbReference type="NCBI Taxonomy" id="94136"/>
    <lineage>
        <taxon>Bacteria</taxon>
        <taxon>Bacillati</taxon>
        <taxon>Bacillota</taxon>
        <taxon>Bacilli</taxon>
        <taxon>Bacillales</taxon>
        <taxon>Bacillaceae</taxon>
        <taxon>Alkalibacillus</taxon>
    </lineage>
</organism>
<gene>
    <name evidence="4" type="ORF">AHA02nite_09450</name>
</gene>
<dbReference type="GO" id="GO:0006654">
    <property type="term" value="P:phosphatidic acid biosynthetic process"/>
    <property type="evidence" value="ECO:0007669"/>
    <property type="project" value="TreeGrafter"/>
</dbReference>
<accession>A0A511W252</accession>
<protein>
    <submittedName>
        <fullName evidence="4">1-acyl-sn-glycerol-3-phosphate acyltransferase</fullName>
    </submittedName>
</protein>
<keyword evidence="1 4" id="KW-0808">Transferase</keyword>
<dbReference type="EMBL" id="BJYA01000003">
    <property type="protein sequence ID" value="GEN45169.1"/>
    <property type="molecule type" value="Genomic_DNA"/>
</dbReference>
<name>A0A511W252_9BACI</name>
<dbReference type="AlphaFoldDB" id="A0A511W252"/>
<dbReference type="PANTHER" id="PTHR10434">
    <property type="entry name" value="1-ACYL-SN-GLYCEROL-3-PHOSPHATE ACYLTRANSFERASE"/>
    <property type="match status" value="1"/>
</dbReference>
<comment type="caution">
    <text evidence="4">The sequence shown here is derived from an EMBL/GenBank/DDBJ whole genome shotgun (WGS) entry which is preliminary data.</text>
</comment>
<proteinExistence type="predicted"/>
<evidence type="ECO:0000313" key="4">
    <source>
        <dbReference type="EMBL" id="GEN45169.1"/>
    </source>
</evidence>
<dbReference type="PANTHER" id="PTHR10434:SF11">
    <property type="entry name" value="1-ACYL-SN-GLYCEROL-3-PHOSPHATE ACYLTRANSFERASE"/>
    <property type="match status" value="1"/>
</dbReference>
<keyword evidence="2 4" id="KW-0012">Acyltransferase</keyword>
<evidence type="ECO:0000256" key="1">
    <source>
        <dbReference type="ARBA" id="ARBA00022679"/>
    </source>
</evidence>
<dbReference type="SUPFAM" id="SSF69593">
    <property type="entry name" value="Glycerol-3-phosphate (1)-acyltransferase"/>
    <property type="match status" value="1"/>
</dbReference>
<dbReference type="OrthoDB" id="9803035at2"/>
<keyword evidence="5" id="KW-1185">Reference proteome</keyword>
<dbReference type="Proteomes" id="UP000321440">
    <property type="component" value="Unassembled WGS sequence"/>
</dbReference>
<dbReference type="Pfam" id="PF01553">
    <property type="entry name" value="Acyltransferase"/>
    <property type="match status" value="1"/>
</dbReference>
<dbReference type="RefSeq" id="WP_146814875.1">
    <property type="nucleotide sequence ID" value="NZ_BJYA01000003.1"/>
</dbReference>
<evidence type="ECO:0000313" key="5">
    <source>
        <dbReference type="Proteomes" id="UP000321440"/>
    </source>
</evidence>
<reference evidence="4 5" key="1">
    <citation type="submission" date="2019-07" db="EMBL/GenBank/DDBJ databases">
        <title>Whole genome shotgun sequence of Alkalibacillus haloalkaliphilus NBRC 103110.</title>
        <authorList>
            <person name="Hosoyama A."/>
            <person name="Uohara A."/>
            <person name="Ohji S."/>
            <person name="Ichikawa N."/>
        </authorList>
    </citation>
    <scope>NUCLEOTIDE SEQUENCE [LARGE SCALE GENOMIC DNA]</scope>
    <source>
        <strain evidence="4 5">NBRC 103110</strain>
    </source>
</reference>
<evidence type="ECO:0000259" key="3">
    <source>
        <dbReference type="SMART" id="SM00563"/>
    </source>
</evidence>
<dbReference type="SMART" id="SM00563">
    <property type="entry name" value="PlsC"/>
    <property type="match status" value="1"/>
</dbReference>
<evidence type="ECO:0000256" key="2">
    <source>
        <dbReference type="ARBA" id="ARBA00023315"/>
    </source>
</evidence>
<feature type="domain" description="Phospholipid/glycerol acyltransferase" evidence="3">
    <location>
        <begin position="34"/>
        <end position="146"/>
    </location>
</feature>
<dbReference type="CDD" id="cd07989">
    <property type="entry name" value="LPLAT_AGPAT-like"/>
    <property type="match status" value="1"/>
</dbReference>
<dbReference type="GO" id="GO:0003841">
    <property type="term" value="F:1-acylglycerol-3-phosphate O-acyltransferase activity"/>
    <property type="evidence" value="ECO:0007669"/>
    <property type="project" value="TreeGrafter"/>
</dbReference>
<sequence length="193" mass="21655">MFYKFAKAVVYTVFKFLFRIKIFGKENVPKEGPVIICSNHISNYDPPVVGITCPRDINFMAKEELFEKKGIGFLLRNLQAFPVKRGMRDRNALRNGLGLLEDGGTLGLFPEGTRSKDGQLKKGLAGAGFFAMRSNATVIPCAIIGTYERFKPLKVIYGPPIDFETLKEDKPSAQEVTDEIMENIQSLIDENKK</sequence>
<dbReference type="InterPro" id="IPR002123">
    <property type="entry name" value="Plipid/glycerol_acylTrfase"/>
</dbReference>